<evidence type="ECO:0000313" key="15">
    <source>
        <dbReference type="Proteomes" id="UP000003751"/>
    </source>
</evidence>
<keyword evidence="4 12" id="KW-0808">Transferase</keyword>
<dbReference type="CDD" id="cd13961">
    <property type="entry name" value="PT_UbiA_DGGGPS"/>
    <property type="match status" value="1"/>
</dbReference>
<evidence type="ECO:0000313" key="16">
    <source>
        <dbReference type="Proteomes" id="UP000184203"/>
    </source>
</evidence>
<dbReference type="NCBIfam" id="NF009521">
    <property type="entry name" value="PRK12882.1"/>
    <property type="match status" value="1"/>
</dbReference>
<comment type="catalytic activity">
    <reaction evidence="12">
        <text>sn-3-O-(geranylgeranyl)glycerol 1-phosphate + (2E,6E,10E)-geranylgeranyl diphosphate = 2,3-bis-O-(geranylgeranyl)-sn-glycerol 1-phosphate + diphosphate</text>
        <dbReference type="Rhea" id="RHEA:18109"/>
        <dbReference type="ChEBI" id="CHEBI:33019"/>
        <dbReference type="ChEBI" id="CHEBI:57677"/>
        <dbReference type="ChEBI" id="CHEBI:58756"/>
        <dbReference type="ChEBI" id="CHEBI:58837"/>
        <dbReference type="EC" id="2.5.1.42"/>
    </reaction>
</comment>
<evidence type="ECO:0000256" key="12">
    <source>
        <dbReference type="HAMAP-Rule" id="MF_01286"/>
    </source>
</evidence>
<comment type="cofactor">
    <cofactor evidence="12">
        <name>Mg(2+)</name>
        <dbReference type="ChEBI" id="CHEBI:18420"/>
    </cofactor>
</comment>
<organism evidence="13 15">
    <name type="scientific">Haladaptatus paucihalophilus DX253</name>
    <dbReference type="NCBI Taxonomy" id="797209"/>
    <lineage>
        <taxon>Archaea</taxon>
        <taxon>Methanobacteriati</taxon>
        <taxon>Methanobacteriota</taxon>
        <taxon>Stenosarchaea group</taxon>
        <taxon>Halobacteria</taxon>
        <taxon>Halobacteriales</taxon>
        <taxon>Haladaptataceae</taxon>
        <taxon>Haladaptatus</taxon>
    </lineage>
</organism>
<feature type="transmembrane region" description="Helical" evidence="12">
    <location>
        <begin position="287"/>
        <end position="306"/>
    </location>
</feature>
<reference evidence="13 15" key="1">
    <citation type="journal article" date="2014" name="ISME J.">
        <title>Trehalose/2-sulfotrehalose biosynthesis and glycine-betaine uptake are widely spread mechanisms for osmoadaptation in the Halobacteriales.</title>
        <authorList>
            <person name="Youssef N.H."/>
            <person name="Savage-Ashlock K.N."/>
            <person name="McCully A.L."/>
            <person name="Luedtke B."/>
            <person name="Shaw E.I."/>
            <person name="Hoff W.D."/>
            <person name="Elshahed M.S."/>
        </authorList>
    </citation>
    <scope>NUCLEOTIDE SEQUENCE [LARGE SCALE GENOMIC DNA]</scope>
    <source>
        <strain evidence="13 15">DX253</strain>
    </source>
</reference>
<dbReference type="EMBL" id="AEMG01000008">
    <property type="protein sequence ID" value="EFW92357.1"/>
    <property type="molecule type" value="Genomic_DNA"/>
</dbReference>
<dbReference type="InterPro" id="IPR000537">
    <property type="entry name" value="UbiA_prenyltransferase"/>
</dbReference>
<keyword evidence="6 12" id="KW-0460">Magnesium</keyword>
<reference evidence="14" key="2">
    <citation type="submission" date="2016-11" db="EMBL/GenBank/DDBJ databases">
        <authorList>
            <person name="Jaros S."/>
            <person name="Januszkiewicz K."/>
            <person name="Wedrychowicz H."/>
        </authorList>
    </citation>
    <scope>NUCLEOTIDE SEQUENCE [LARGE SCALE GENOMIC DNA]</scope>
    <source>
        <strain evidence="14">DX253</strain>
    </source>
</reference>
<keyword evidence="9 12" id="KW-0472">Membrane</keyword>
<dbReference type="PATRIC" id="fig|797209.4.peg.1940"/>
<dbReference type="InterPro" id="IPR023547">
    <property type="entry name" value="DGGGP_synth"/>
</dbReference>
<dbReference type="GO" id="GO:0000287">
    <property type="term" value="F:magnesium ion binding"/>
    <property type="evidence" value="ECO:0007669"/>
    <property type="project" value="UniProtKB-UniRule"/>
</dbReference>
<dbReference type="EMBL" id="FRAN01000009">
    <property type="protein sequence ID" value="SHL61495.1"/>
    <property type="molecule type" value="Genomic_DNA"/>
</dbReference>
<keyword evidence="7 12" id="KW-1133">Transmembrane helix</keyword>
<sequence length="308" mass="32242">MRSCQFECDSMRFVLFIVTAKKAPSVSHAERVGGLIELTRPGNAIASGVLTFTGAFVAEGSGILSHLGATSAATLTTILATGAGMAINDYFDRDIDRINNPERPIPRGAVAPRTVLGFSLVMFAVAAGFALTLPPLAMGIAIVNLVALVTYTEFFKGLPGVGNLLVSYLGGSTFLFGAAAVGQLSPAVGVLFLLAALSTFAREVIKDVEDLAGDREEGLNTLPISIGQRPALLIAMAVLLIAMVASPVPYFIGTFGMAYLVLVAPAVFVMLYSGYRSFDDPTGGQSLLKFGMYFSAVAFIGGRLTLLL</sequence>
<dbReference type="EC" id="2.5.1.42" evidence="12"/>
<dbReference type="InterPro" id="IPR050475">
    <property type="entry name" value="Prenyltransferase_related"/>
</dbReference>
<comment type="similarity">
    <text evidence="12">Belongs to the UbiA prenyltransferase family. DGGGP synthase subfamily.</text>
</comment>
<evidence type="ECO:0000313" key="13">
    <source>
        <dbReference type="EMBL" id="EFW92357.1"/>
    </source>
</evidence>
<accession>E7QSW8</accession>
<feature type="transmembrane region" description="Helical" evidence="12">
    <location>
        <begin position="258"/>
        <end position="275"/>
    </location>
</feature>
<evidence type="ECO:0000256" key="9">
    <source>
        <dbReference type="ARBA" id="ARBA00023136"/>
    </source>
</evidence>
<evidence type="ECO:0000256" key="4">
    <source>
        <dbReference type="ARBA" id="ARBA00022679"/>
    </source>
</evidence>
<dbReference type="STRING" id="797209.GCA_000376445_04332"/>
<evidence type="ECO:0000313" key="14">
    <source>
        <dbReference type="EMBL" id="SHL61495.1"/>
    </source>
</evidence>
<dbReference type="GO" id="GO:0005886">
    <property type="term" value="C:plasma membrane"/>
    <property type="evidence" value="ECO:0007669"/>
    <property type="project" value="UniProtKB-SubCell"/>
</dbReference>
<dbReference type="GO" id="GO:0047295">
    <property type="term" value="F:geranylgeranylglycerol-phosphate geranylgeranyltransferase activity"/>
    <property type="evidence" value="ECO:0007669"/>
    <property type="project" value="UniProtKB-UniRule"/>
</dbReference>
<proteinExistence type="inferred from homology"/>
<comment type="subcellular location">
    <subcellularLocation>
        <location evidence="1 12">Cell membrane</location>
        <topology evidence="1 12">Multi-pass membrane protein</topology>
    </subcellularLocation>
</comment>
<dbReference type="Gene3D" id="1.10.357.140">
    <property type="entry name" value="UbiA prenyltransferase"/>
    <property type="match status" value="1"/>
</dbReference>
<evidence type="ECO:0000256" key="10">
    <source>
        <dbReference type="ARBA" id="ARBA00023209"/>
    </source>
</evidence>
<dbReference type="GO" id="GO:0046474">
    <property type="term" value="P:glycerophospholipid biosynthetic process"/>
    <property type="evidence" value="ECO:0007669"/>
    <property type="project" value="UniProtKB-UniRule"/>
</dbReference>
<dbReference type="PANTHER" id="PTHR42723">
    <property type="entry name" value="CHLOROPHYLL SYNTHASE"/>
    <property type="match status" value="1"/>
</dbReference>
<dbReference type="Gene3D" id="1.20.120.1780">
    <property type="entry name" value="UbiA prenyltransferase"/>
    <property type="match status" value="1"/>
</dbReference>
<evidence type="ECO:0000256" key="6">
    <source>
        <dbReference type="ARBA" id="ARBA00022842"/>
    </source>
</evidence>
<evidence type="ECO:0000256" key="2">
    <source>
        <dbReference type="ARBA" id="ARBA00022475"/>
    </source>
</evidence>
<dbReference type="Proteomes" id="UP000003751">
    <property type="component" value="Unassembled WGS sequence"/>
</dbReference>
<dbReference type="Proteomes" id="UP000184203">
    <property type="component" value="Unassembled WGS sequence"/>
</dbReference>
<dbReference type="HAMAP" id="MF_01286">
    <property type="entry name" value="DGGGP_synth"/>
    <property type="match status" value="1"/>
</dbReference>
<evidence type="ECO:0000256" key="8">
    <source>
        <dbReference type="ARBA" id="ARBA00023098"/>
    </source>
</evidence>
<dbReference type="AlphaFoldDB" id="E7QSW8"/>
<keyword evidence="8 12" id="KW-0443">Lipid metabolism</keyword>
<dbReference type="PANTHER" id="PTHR42723:SF1">
    <property type="entry name" value="CHLOROPHYLL SYNTHASE, CHLOROPLASTIC"/>
    <property type="match status" value="1"/>
</dbReference>
<reference evidence="16" key="3">
    <citation type="submission" date="2016-11" db="EMBL/GenBank/DDBJ databases">
        <authorList>
            <person name="Varghese N."/>
            <person name="Submissions S."/>
        </authorList>
    </citation>
    <scope>NUCLEOTIDE SEQUENCE [LARGE SCALE GENOMIC DNA]</scope>
    <source>
        <strain evidence="16">DX253</strain>
    </source>
</reference>
<dbReference type="InterPro" id="IPR044878">
    <property type="entry name" value="UbiA_sf"/>
</dbReference>
<protein>
    <recommendedName>
        <fullName evidence="12">Digeranylgeranylglyceryl phosphate synthase</fullName>
        <shortName evidence="12">DGGGP synthase</shortName>
        <shortName evidence="12">DGGGPS</shortName>
        <ecNumber evidence="12">2.5.1.42</ecNumber>
    </recommendedName>
    <alternativeName>
        <fullName evidence="12">(S)-2,3-di-O-geranylgeranylglyceryl phosphate synthase</fullName>
    </alternativeName>
    <alternativeName>
        <fullName evidence="12">Geranylgeranylglycerol-phosphate geranylgeranyltransferase</fullName>
    </alternativeName>
</protein>
<evidence type="ECO:0000256" key="3">
    <source>
        <dbReference type="ARBA" id="ARBA00022516"/>
    </source>
</evidence>
<gene>
    <name evidence="13" type="primary">ubiA</name>
    <name evidence="14" type="ORF">SAMN05444342_4259</name>
    <name evidence="13" type="ORF">ZOD2009_09880</name>
</gene>
<evidence type="ECO:0000256" key="5">
    <source>
        <dbReference type="ARBA" id="ARBA00022692"/>
    </source>
</evidence>
<comment type="function">
    <text evidence="12">Prenyltransferase that catalyzes the transfer of the geranylgeranyl moiety of geranylgeranyl diphosphate (GGPP) to the C2 hydroxyl of (S)-3-O-geranylgeranylglyceryl phosphate (GGGP). This reaction is the second ether-bond-formation step in the biosynthesis of archaeal membrane lipids.</text>
</comment>
<keyword evidence="11 12" id="KW-1208">Phospholipid metabolism</keyword>
<evidence type="ECO:0000256" key="11">
    <source>
        <dbReference type="ARBA" id="ARBA00023264"/>
    </source>
</evidence>
<keyword evidence="2 12" id="KW-1003">Cell membrane</keyword>
<keyword evidence="3 12" id="KW-0444">Lipid biosynthesis</keyword>
<feature type="transmembrane region" description="Helical" evidence="12">
    <location>
        <begin position="136"/>
        <end position="154"/>
    </location>
</feature>
<feature type="transmembrane region" description="Helical" evidence="12">
    <location>
        <begin position="231"/>
        <end position="252"/>
    </location>
</feature>
<keyword evidence="5 12" id="KW-0812">Transmembrane</keyword>
<dbReference type="Pfam" id="PF01040">
    <property type="entry name" value="UbiA"/>
    <property type="match status" value="1"/>
</dbReference>
<dbReference type="eggNOG" id="arCOG00476">
    <property type="taxonomic scope" value="Archaea"/>
</dbReference>
<dbReference type="UniPathway" id="UPA00940"/>
<name>E7QSW8_HALPU</name>
<feature type="transmembrane region" description="Helical" evidence="12">
    <location>
        <begin position="110"/>
        <end position="130"/>
    </location>
</feature>
<comment type="pathway">
    <text evidence="12">Membrane lipid metabolism; glycerophospholipid metabolism.</text>
</comment>
<feature type="transmembrane region" description="Helical" evidence="12">
    <location>
        <begin position="161"/>
        <end position="181"/>
    </location>
</feature>
<keyword evidence="16" id="KW-1185">Reference proteome</keyword>
<dbReference type="OrthoDB" id="11851at2157"/>
<keyword evidence="10 12" id="KW-0594">Phospholipid biosynthesis</keyword>
<evidence type="ECO:0000256" key="1">
    <source>
        <dbReference type="ARBA" id="ARBA00004651"/>
    </source>
</evidence>
<evidence type="ECO:0000256" key="7">
    <source>
        <dbReference type="ARBA" id="ARBA00022989"/>
    </source>
</evidence>